<sequence>MKNNKYSDLVEILKNKTIIEKANGIDITIKQIPDLDEDGVMDPRVYKILTEPEVKKDKEKDNFVFNGYQVGEIRQSMGWDNKDITTREIGTEYRTIKGENGDIPIRIYTPLENEGKVPCVIFFHGGGFVGGTLDVVENPCKAIADKANAVVISVDYRLAPENPFPKGVIDCFDAVKYAYNNSGKLNIYKEKICVSGDSAGGNFAAVCSLKDRNEKTNMIKYQALIYPVVILTNNKGEEYNWQISQYNIKNNDEIIKKAVLELRDDSMVEDLYTEGKNIYISPLLEKDFSNLPKTLVINAEYDFLRVQGEVYVKKLIDAGVDARNIRYNGIDHAFIDKCGIYPQAEDCFNEIAKDIRAL</sequence>
<comment type="caution">
    <text evidence="3">The sequence shown here is derived from an EMBL/GenBank/DDBJ whole genome shotgun (WGS) entry which is preliminary data.</text>
</comment>
<dbReference type="InterPro" id="IPR050300">
    <property type="entry name" value="GDXG_lipolytic_enzyme"/>
</dbReference>
<dbReference type="Proteomes" id="UP001498469">
    <property type="component" value="Unassembled WGS sequence"/>
</dbReference>
<organism evidence="3 4">
    <name type="scientific">Clostridium frigoriphilum</name>
    <dbReference type="NCBI Taxonomy" id="443253"/>
    <lineage>
        <taxon>Bacteria</taxon>
        <taxon>Bacillati</taxon>
        <taxon>Bacillota</taxon>
        <taxon>Clostridia</taxon>
        <taxon>Eubacteriales</taxon>
        <taxon>Clostridiaceae</taxon>
        <taxon>Clostridium</taxon>
    </lineage>
</organism>
<dbReference type="GO" id="GO:0016787">
    <property type="term" value="F:hydrolase activity"/>
    <property type="evidence" value="ECO:0007669"/>
    <property type="project" value="UniProtKB-KW"/>
</dbReference>
<proteinExistence type="predicted"/>
<dbReference type="PANTHER" id="PTHR48081:SF8">
    <property type="entry name" value="ALPHA_BETA HYDROLASE FOLD-3 DOMAIN-CONTAINING PROTEIN-RELATED"/>
    <property type="match status" value="1"/>
</dbReference>
<dbReference type="InterPro" id="IPR013094">
    <property type="entry name" value="AB_hydrolase_3"/>
</dbReference>
<protein>
    <submittedName>
        <fullName evidence="3">Alpha/beta hydrolase</fullName>
    </submittedName>
</protein>
<dbReference type="EMBL" id="JAZHFS010000026">
    <property type="protein sequence ID" value="MEF2114650.1"/>
    <property type="molecule type" value="Genomic_DNA"/>
</dbReference>
<evidence type="ECO:0000313" key="4">
    <source>
        <dbReference type="Proteomes" id="UP001498469"/>
    </source>
</evidence>
<reference evidence="3 4" key="1">
    <citation type="submission" date="2023-11" db="EMBL/GenBank/DDBJ databases">
        <title>Draft genome sequence of a psychrophilic Clostridium strain from permafrost water brine.</title>
        <authorList>
            <person name="Shcherbakova V.A."/>
            <person name="Trubitsyn V.E."/>
            <person name="Zakharyuk A.G."/>
        </authorList>
    </citation>
    <scope>NUCLEOTIDE SEQUENCE [LARGE SCALE GENOMIC DNA]</scope>
    <source>
        <strain evidence="3 4">14F</strain>
    </source>
</reference>
<gene>
    <name evidence="3" type="ORF">SJI18_20385</name>
</gene>
<name>A0ABU7UW27_9CLOT</name>
<feature type="domain" description="Alpha/beta hydrolase fold-3" evidence="2">
    <location>
        <begin position="120"/>
        <end position="335"/>
    </location>
</feature>
<keyword evidence="1 3" id="KW-0378">Hydrolase</keyword>
<evidence type="ECO:0000259" key="2">
    <source>
        <dbReference type="Pfam" id="PF07859"/>
    </source>
</evidence>
<evidence type="ECO:0000313" key="3">
    <source>
        <dbReference type="EMBL" id="MEF2114650.1"/>
    </source>
</evidence>
<evidence type="ECO:0000256" key="1">
    <source>
        <dbReference type="ARBA" id="ARBA00022801"/>
    </source>
</evidence>
<keyword evidence="4" id="KW-1185">Reference proteome</keyword>
<dbReference type="PANTHER" id="PTHR48081">
    <property type="entry name" value="AB HYDROLASE SUPERFAMILY PROTEIN C4A8.06C"/>
    <property type="match status" value="1"/>
</dbReference>
<accession>A0ABU7UW27</accession>
<dbReference type="RefSeq" id="WP_216255477.1">
    <property type="nucleotide sequence ID" value="NZ_JAZHFS010000026.1"/>
</dbReference>
<dbReference type="Pfam" id="PF07859">
    <property type="entry name" value="Abhydrolase_3"/>
    <property type="match status" value="1"/>
</dbReference>